<feature type="domain" description="Methylamine utilisation protein MauE" evidence="6">
    <location>
        <begin position="3"/>
        <end position="127"/>
    </location>
</feature>
<dbReference type="InterPro" id="IPR009908">
    <property type="entry name" value="Methylamine_util_MauE"/>
</dbReference>
<evidence type="ECO:0000313" key="8">
    <source>
        <dbReference type="Proteomes" id="UP000660339"/>
    </source>
</evidence>
<dbReference type="AlphaFoldDB" id="A0A8J3LD91"/>
<dbReference type="GO" id="GO:0016020">
    <property type="term" value="C:membrane"/>
    <property type="evidence" value="ECO:0007669"/>
    <property type="project" value="UniProtKB-SubCell"/>
</dbReference>
<dbReference type="RefSeq" id="WP_166385584.1">
    <property type="nucleotide sequence ID" value="NZ_BAAATT010000003.1"/>
</dbReference>
<dbReference type="Proteomes" id="UP000660339">
    <property type="component" value="Unassembled WGS sequence"/>
</dbReference>
<organism evidence="7 8">
    <name type="scientific">Catellatospora methionotrophica</name>
    <dbReference type="NCBI Taxonomy" id="121620"/>
    <lineage>
        <taxon>Bacteria</taxon>
        <taxon>Bacillati</taxon>
        <taxon>Actinomycetota</taxon>
        <taxon>Actinomycetes</taxon>
        <taxon>Micromonosporales</taxon>
        <taxon>Micromonosporaceae</taxon>
        <taxon>Catellatospora</taxon>
    </lineage>
</organism>
<evidence type="ECO:0000313" key="7">
    <source>
        <dbReference type="EMBL" id="GIG16424.1"/>
    </source>
</evidence>
<feature type="transmembrane region" description="Helical" evidence="5">
    <location>
        <begin position="46"/>
        <end position="66"/>
    </location>
</feature>
<evidence type="ECO:0000256" key="4">
    <source>
        <dbReference type="ARBA" id="ARBA00023136"/>
    </source>
</evidence>
<keyword evidence="4 5" id="KW-0472">Membrane</keyword>
<sequence>MIYVVLAARAVLGVVFAVALVGKLATGRGRREFVDGIGAYGVGFRWRGPVAYAVLVVELALVVALAAPGGDVVGLAAALGVLAVFTVATVRSGSAGDCHCFGAAGRGTTGSFVARNVLLMAVAAVGLGCAAVADGTPDTVGTVLAVGIGALAAVLVTRWDDLAALR</sequence>
<evidence type="ECO:0000256" key="2">
    <source>
        <dbReference type="ARBA" id="ARBA00022692"/>
    </source>
</evidence>
<evidence type="ECO:0000256" key="5">
    <source>
        <dbReference type="SAM" id="Phobius"/>
    </source>
</evidence>
<accession>A0A8J3LD91</accession>
<gene>
    <name evidence="7" type="ORF">Cme02nite_47560</name>
</gene>
<feature type="transmembrane region" description="Helical" evidence="5">
    <location>
        <begin position="6"/>
        <end position="25"/>
    </location>
</feature>
<evidence type="ECO:0000256" key="1">
    <source>
        <dbReference type="ARBA" id="ARBA00004141"/>
    </source>
</evidence>
<keyword evidence="2 5" id="KW-0812">Transmembrane</keyword>
<evidence type="ECO:0000256" key="3">
    <source>
        <dbReference type="ARBA" id="ARBA00022989"/>
    </source>
</evidence>
<name>A0A8J3LD91_9ACTN</name>
<evidence type="ECO:0000259" key="6">
    <source>
        <dbReference type="Pfam" id="PF07291"/>
    </source>
</evidence>
<keyword evidence="8" id="KW-1185">Reference proteome</keyword>
<dbReference type="GO" id="GO:0030416">
    <property type="term" value="P:methylamine metabolic process"/>
    <property type="evidence" value="ECO:0007669"/>
    <property type="project" value="InterPro"/>
</dbReference>
<comment type="subcellular location">
    <subcellularLocation>
        <location evidence="1">Membrane</location>
        <topology evidence="1">Multi-pass membrane protein</topology>
    </subcellularLocation>
</comment>
<dbReference type="Pfam" id="PF07291">
    <property type="entry name" value="MauE"/>
    <property type="match status" value="1"/>
</dbReference>
<reference evidence="7" key="1">
    <citation type="submission" date="2021-01" db="EMBL/GenBank/DDBJ databases">
        <title>Whole genome shotgun sequence of Catellatospora methionotrophica NBRC 14553.</title>
        <authorList>
            <person name="Komaki H."/>
            <person name="Tamura T."/>
        </authorList>
    </citation>
    <scope>NUCLEOTIDE SEQUENCE</scope>
    <source>
        <strain evidence="7">NBRC 14553</strain>
    </source>
</reference>
<proteinExistence type="predicted"/>
<protein>
    <recommendedName>
        <fullName evidence="6">Methylamine utilisation protein MauE domain-containing protein</fullName>
    </recommendedName>
</protein>
<keyword evidence="3 5" id="KW-1133">Transmembrane helix</keyword>
<feature type="transmembrane region" description="Helical" evidence="5">
    <location>
        <begin position="139"/>
        <end position="157"/>
    </location>
</feature>
<feature type="transmembrane region" description="Helical" evidence="5">
    <location>
        <begin position="112"/>
        <end position="133"/>
    </location>
</feature>
<dbReference type="EMBL" id="BONJ01000026">
    <property type="protein sequence ID" value="GIG16424.1"/>
    <property type="molecule type" value="Genomic_DNA"/>
</dbReference>
<feature type="transmembrane region" description="Helical" evidence="5">
    <location>
        <begin position="72"/>
        <end position="91"/>
    </location>
</feature>
<comment type="caution">
    <text evidence="7">The sequence shown here is derived from an EMBL/GenBank/DDBJ whole genome shotgun (WGS) entry which is preliminary data.</text>
</comment>